<accession>A0AA38IWL6</accession>
<keyword evidence="3" id="KW-1185">Reference proteome</keyword>
<comment type="caution">
    <text evidence="2">The sequence shown here is derived from an EMBL/GenBank/DDBJ whole genome shotgun (WGS) entry which is preliminary data.</text>
</comment>
<proteinExistence type="predicted"/>
<feature type="transmembrane region" description="Helical" evidence="1">
    <location>
        <begin position="6"/>
        <end position="28"/>
    </location>
</feature>
<organism evidence="2 3">
    <name type="scientific">Zophobas morio</name>
    <dbReference type="NCBI Taxonomy" id="2755281"/>
    <lineage>
        <taxon>Eukaryota</taxon>
        <taxon>Metazoa</taxon>
        <taxon>Ecdysozoa</taxon>
        <taxon>Arthropoda</taxon>
        <taxon>Hexapoda</taxon>
        <taxon>Insecta</taxon>
        <taxon>Pterygota</taxon>
        <taxon>Neoptera</taxon>
        <taxon>Endopterygota</taxon>
        <taxon>Coleoptera</taxon>
        <taxon>Polyphaga</taxon>
        <taxon>Cucujiformia</taxon>
        <taxon>Tenebrionidae</taxon>
        <taxon>Zophobas</taxon>
    </lineage>
</organism>
<dbReference type="Proteomes" id="UP001168821">
    <property type="component" value="Unassembled WGS sequence"/>
</dbReference>
<dbReference type="EMBL" id="JALNTZ010000001">
    <property type="protein sequence ID" value="KAJ3664993.1"/>
    <property type="molecule type" value="Genomic_DNA"/>
</dbReference>
<dbReference type="AlphaFoldDB" id="A0AA38IWL6"/>
<sequence>MNGHWSLTIFMVDVGVVWGNLTLCGSVVERRMRGVWPARSFICKYSLGARGQAAEERACIDRQMKVPTCLPTQMASHRTSMDDTDGS</sequence>
<name>A0AA38IWL6_9CUCU</name>
<protein>
    <submittedName>
        <fullName evidence="2">Uncharacterized protein</fullName>
    </submittedName>
</protein>
<evidence type="ECO:0000256" key="1">
    <source>
        <dbReference type="SAM" id="Phobius"/>
    </source>
</evidence>
<keyword evidence="1" id="KW-1133">Transmembrane helix</keyword>
<evidence type="ECO:0000313" key="3">
    <source>
        <dbReference type="Proteomes" id="UP001168821"/>
    </source>
</evidence>
<evidence type="ECO:0000313" key="2">
    <source>
        <dbReference type="EMBL" id="KAJ3664993.1"/>
    </source>
</evidence>
<reference evidence="2" key="1">
    <citation type="journal article" date="2023" name="G3 (Bethesda)">
        <title>Whole genome assemblies of Zophobas morio and Tenebrio molitor.</title>
        <authorList>
            <person name="Kaur S."/>
            <person name="Stinson S.A."/>
            <person name="diCenzo G.C."/>
        </authorList>
    </citation>
    <scope>NUCLEOTIDE SEQUENCE</scope>
    <source>
        <strain evidence="2">QUZm001</strain>
    </source>
</reference>
<keyword evidence="1" id="KW-0472">Membrane</keyword>
<gene>
    <name evidence="2" type="ORF">Zmor_000518</name>
</gene>
<keyword evidence="1" id="KW-0812">Transmembrane</keyword>